<accession>A0A4U5PGH0</accession>
<protein>
    <submittedName>
        <fullName evidence="2">Uncharacterized protein</fullName>
    </submittedName>
</protein>
<evidence type="ECO:0000256" key="1">
    <source>
        <dbReference type="SAM" id="MobiDB-lite"/>
    </source>
</evidence>
<dbReference type="EMBL" id="AZBU02000002">
    <property type="protein sequence ID" value="TKR95486.1"/>
    <property type="molecule type" value="Genomic_DNA"/>
</dbReference>
<reference evidence="2 3" key="1">
    <citation type="journal article" date="2015" name="Genome Biol.">
        <title>Comparative genomics of Steinernema reveals deeply conserved gene regulatory networks.</title>
        <authorList>
            <person name="Dillman A.R."/>
            <person name="Macchietto M."/>
            <person name="Porter C.F."/>
            <person name="Rogers A."/>
            <person name="Williams B."/>
            <person name="Antoshechkin I."/>
            <person name="Lee M.M."/>
            <person name="Goodwin Z."/>
            <person name="Lu X."/>
            <person name="Lewis E.E."/>
            <person name="Goodrich-Blair H."/>
            <person name="Stock S.P."/>
            <person name="Adams B.J."/>
            <person name="Sternberg P.W."/>
            <person name="Mortazavi A."/>
        </authorList>
    </citation>
    <scope>NUCLEOTIDE SEQUENCE [LARGE SCALE GENOMIC DNA]</scope>
    <source>
        <strain evidence="2 3">ALL</strain>
    </source>
</reference>
<organism evidence="2 3">
    <name type="scientific">Steinernema carpocapsae</name>
    <name type="common">Entomopathogenic nematode</name>
    <dbReference type="NCBI Taxonomy" id="34508"/>
    <lineage>
        <taxon>Eukaryota</taxon>
        <taxon>Metazoa</taxon>
        <taxon>Ecdysozoa</taxon>
        <taxon>Nematoda</taxon>
        <taxon>Chromadorea</taxon>
        <taxon>Rhabditida</taxon>
        <taxon>Tylenchina</taxon>
        <taxon>Panagrolaimomorpha</taxon>
        <taxon>Strongyloidoidea</taxon>
        <taxon>Steinernematidae</taxon>
        <taxon>Steinernema</taxon>
    </lineage>
</organism>
<feature type="region of interest" description="Disordered" evidence="1">
    <location>
        <begin position="73"/>
        <end position="103"/>
    </location>
</feature>
<proteinExistence type="predicted"/>
<comment type="caution">
    <text evidence="2">The sequence shown here is derived from an EMBL/GenBank/DDBJ whole genome shotgun (WGS) entry which is preliminary data.</text>
</comment>
<sequence length="113" mass="12540">MVARAGRSNPDDRRNPPIRNHRGTPLHFKCDADFALRNPHEISYRKICAYEWKQSLQFVKEVFSAWGQKTNSGGVVPRAEVSGAPRASTSGTAGGRVSADCGHPHVKTVHRKY</sequence>
<feature type="region of interest" description="Disordered" evidence="1">
    <location>
        <begin position="1"/>
        <end position="24"/>
    </location>
</feature>
<name>A0A4U5PGH0_STECR</name>
<dbReference type="AlphaFoldDB" id="A0A4U5PGH0"/>
<evidence type="ECO:0000313" key="2">
    <source>
        <dbReference type="EMBL" id="TKR95486.1"/>
    </source>
</evidence>
<reference evidence="2 3" key="2">
    <citation type="journal article" date="2019" name="G3 (Bethesda)">
        <title>Hybrid Assembly of the Genome of the Entomopathogenic Nematode Steinernema carpocapsae Identifies the X-Chromosome.</title>
        <authorList>
            <person name="Serra L."/>
            <person name="Macchietto M."/>
            <person name="Macias-Munoz A."/>
            <person name="McGill C.J."/>
            <person name="Rodriguez I.M."/>
            <person name="Rodriguez B."/>
            <person name="Murad R."/>
            <person name="Mortazavi A."/>
        </authorList>
    </citation>
    <scope>NUCLEOTIDE SEQUENCE [LARGE SCALE GENOMIC DNA]</scope>
    <source>
        <strain evidence="2 3">ALL</strain>
    </source>
</reference>
<dbReference type="Proteomes" id="UP000298663">
    <property type="component" value="Unassembled WGS sequence"/>
</dbReference>
<evidence type="ECO:0000313" key="3">
    <source>
        <dbReference type="Proteomes" id="UP000298663"/>
    </source>
</evidence>
<keyword evidence="3" id="KW-1185">Reference proteome</keyword>
<gene>
    <name evidence="2" type="ORF">L596_009651</name>
</gene>